<dbReference type="AlphaFoldDB" id="D3VEW9"/>
<keyword evidence="2" id="KW-1185">Reference proteome</keyword>
<sequence length="38" mass="4488">MCSHTPATLLFMLLETRFFAVVLQFEIHWVYEFPITVG</sequence>
<dbReference type="EMBL" id="FN667742">
    <property type="protein sequence ID" value="CBJ90231.1"/>
    <property type="molecule type" value="Genomic_DNA"/>
</dbReference>
<gene>
    <name evidence="1" type="ordered locus">XNC1_2172</name>
</gene>
<dbReference type="HOGENOM" id="CLU_220098_0_0_6"/>
<reference evidence="1 2" key="1">
    <citation type="journal article" date="2011" name="PLoS ONE">
        <title>The entomopathogenic bacterial endosymbionts xenorhabdus and photorhabdus: convergent lifestyles from divergent genomes.</title>
        <authorList>
            <person name="Chaston J.M."/>
            <person name="Suen G."/>
            <person name="Tucker S.L."/>
            <person name="Andersen A.W."/>
            <person name="Bhasin A."/>
            <person name="Bode E."/>
            <person name="Bode H.B."/>
            <person name="Brachmann A.O."/>
            <person name="Cowles C.E."/>
            <person name="Cowles K.N."/>
            <person name="Darby C."/>
            <person name="de Leon L."/>
            <person name="Drace K."/>
            <person name="Du Z."/>
            <person name="Givaudan A."/>
            <person name="Herbert Tran E.E."/>
            <person name="Jewell K.A."/>
            <person name="Knack J.J."/>
            <person name="Krasomil-Osterfeld K.C."/>
            <person name="Kukor R."/>
            <person name="Lanois A."/>
            <person name="Latreille P."/>
            <person name="Leimgruber N.K."/>
            <person name="Lipke C.M."/>
            <person name="Liu R."/>
            <person name="Lu X."/>
            <person name="Martens E.C."/>
            <person name="Marri P.R."/>
            <person name="Medigue C."/>
            <person name="Menard M.L."/>
            <person name="Miller N.M."/>
            <person name="Morales-Soto N."/>
            <person name="Norton S."/>
            <person name="Ogier J.C."/>
            <person name="Orchard S.S."/>
            <person name="Park D."/>
            <person name="Park Y."/>
            <person name="Qurollo B.A."/>
            <person name="Sugar D.R."/>
            <person name="Richards G.R."/>
            <person name="Rouy Z."/>
            <person name="Slominski B."/>
            <person name="Slominski K."/>
            <person name="Snyder H."/>
            <person name="Tjaden B.C."/>
            <person name="van der Hoeven R."/>
            <person name="Welch R.D."/>
            <person name="Wheeler C."/>
            <person name="Xiang B."/>
            <person name="Barbazuk B."/>
            <person name="Gaudriault S."/>
            <person name="Goodner B."/>
            <person name="Slater S.C."/>
            <person name="Forst S."/>
            <person name="Goldman B.S."/>
            <person name="Goodrich-Blair H."/>
        </authorList>
    </citation>
    <scope>NUCLEOTIDE SEQUENCE [LARGE SCALE GENOMIC DNA]</scope>
    <source>
        <strain evidence="2">ATCC 19061 / DSM 3370 / CCUG 14189 / LMG 1036 / NCIMB 9965 / AN6</strain>
    </source>
</reference>
<dbReference type="Proteomes" id="UP000008075">
    <property type="component" value="Chromosome"/>
</dbReference>
<dbReference type="KEGG" id="xne:XNC1_2172"/>
<evidence type="ECO:0000313" key="2">
    <source>
        <dbReference type="Proteomes" id="UP000008075"/>
    </source>
</evidence>
<organism evidence="1 2">
    <name type="scientific">Xenorhabdus nematophila (strain ATCC 19061 / DSM 3370 / CCUG 14189 / LMG 1036 / NCIMB 9965 / AN6)</name>
    <dbReference type="NCBI Taxonomy" id="406817"/>
    <lineage>
        <taxon>Bacteria</taxon>
        <taxon>Pseudomonadati</taxon>
        <taxon>Pseudomonadota</taxon>
        <taxon>Gammaproteobacteria</taxon>
        <taxon>Enterobacterales</taxon>
        <taxon>Morganellaceae</taxon>
        <taxon>Xenorhabdus</taxon>
    </lineage>
</organism>
<evidence type="ECO:0000313" key="1">
    <source>
        <dbReference type="EMBL" id="CBJ90231.1"/>
    </source>
</evidence>
<accession>D3VEW9</accession>
<proteinExistence type="predicted"/>
<protein>
    <submittedName>
        <fullName evidence="1">Uncharacterized protein</fullName>
    </submittedName>
</protein>
<name>D3VEW9_XENNA</name>